<keyword evidence="3" id="KW-1185">Reference proteome</keyword>
<reference evidence="2 3" key="2">
    <citation type="submission" date="2017-09" db="EMBL/GenBank/DDBJ databases">
        <title>Bacillus patelloidae sp. nov., isolated from the intestinal tract of a marine limpet.</title>
        <authorList>
            <person name="Liu R."/>
            <person name="Dong C."/>
            <person name="Shao Z."/>
        </authorList>
    </citation>
    <scope>NUCLEOTIDE SEQUENCE [LARGE SCALE GENOMIC DNA]</scope>
    <source>
        <strain evidence="2 3">SA5d-4</strain>
    </source>
</reference>
<evidence type="ECO:0000256" key="1">
    <source>
        <dbReference type="SAM" id="Phobius"/>
    </source>
</evidence>
<organism evidence="2 3">
    <name type="scientific">Lottiidibacillus patelloidae</name>
    <dbReference type="NCBI Taxonomy" id="2670334"/>
    <lineage>
        <taxon>Bacteria</taxon>
        <taxon>Bacillati</taxon>
        <taxon>Bacillota</taxon>
        <taxon>Bacilli</taxon>
        <taxon>Bacillales</taxon>
        <taxon>Bacillaceae</taxon>
        <taxon>Lottiidibacillus</taxon>
    </lineage>
</organism>
<proteinExistence type="predicted"/>
<feature type="transmembrane region" description="Helical" evidence="1">
    <location>
        <begin position="41"/>
        <end position="60"/>
    </location>
</feature>
<evidence type="ECO:0000313" key="3">
    <source>
        <dbReference type="Proteomes" id="UP000217083"/>
    </source>
</evidence>
<accession>A0A263BTB6</accession>
<keyword evidence="1" id="KW-1133">Transmembrane helix</keyword>
<dbReference type="EMBL" id="NPIA01000004">
    <property type="protein sequence ID" value="OZM56960.1"/>
    <property type="molecule type" value="Genomic_DNA"/>
</dbReference>
<name>A0A263BTB6_9BACI</name>
<gene>
    <name evidence="2" type="ORF">CIB95_09320</name>
</gene>
<protein>
    <submittedName>
        <fullName evidence="2">Uncharacterized protein</fullName>
    </submittedName>
</protein>
<dbReference type="RefSeq" id="WP_094924487.1">
    <property type="nucleotide sequence ID" value="NZ_NPIA01000004.1"/>
</dbReference>
<feature type="transmembrane region" description="Helical" evidence="1">
    <location>
        <begin position="72"/>
        <end position="98"/>
    </location>
</feature>
<evidence type="ECO:0000313" key="2">
    <source>
        <dbReference type="EMBL" id="OZM56960.1"/>
    </source>
</evidence>
<keyword evidence="1" id="KW-0472">Membrane</keyword>
<reference evidence="3" key="1">
    <citation type="submission" date="2017-08" db="EMBL/GenBank/DDBJ databases">
        <authorList>
            <person name="Huang Z."/>
        </authorList>
    </citation>
    <scope>NUCLEOTIDE SEQUENCE [LARGE SCALE GENOMIC DNA]</scope>
    <source>
        <strain evidence="3">SA5d-4</strain>
    </source>
</reference>
<dbReference type="AlphaFoldDB" id="A0A263BTB6"/>
<comment type="caution">
    <text evidence="2">The sequence shown here is derived from an EMBL/GenBank/DDBJ whole genome shotgun (WGS) entry which is preliminary data.</text>
</comment>
<feature type="transmembrane region" description="Helical" evidence="1">
    <location>
        <begin position="12"/>
        <end position="29"/>
    </location>
</feature>
<sequence length="101" mass="11979">MFQKYKKFNFILLPLYLFLGLAMTLGILLTFDEEMYFEPVFYLILQFWGIIGIVNLVYFIMKRKEVGNGKAFLQMFFLIPVPFVILALLMRVVMPILIKLQ</sequence>
<keyword evidence="1" id="KW-0812">Transmembrane</keyword>
<dbReference type="Proteomes" id="UP000217083">
    <property type="component" value="Unassembled WGS sequence"/>
</dbReference>